<evidence type="ECO:0000256" key="1">
    <source>
        <dbReference type="SAM" id="MobiDB-lite"/>
    </source>
</evidence>
<dbReference type="InterPro" id="IPR013087">
    <property type="entry name" value="Znf_C2H2_type"/>
</dbReference>
<gene>
    <name evidence="3" type="ORF">CSIM01_03101</name>
</gene>
<evidence type="ECO:0000313" key="4">
    <source>
        <dbReference type="Proteomes" id="UP000070328"/>
    </source>
</evidence>
<protein>
    <recommendedName>
        <fullName evidence="2">C2H2-type domain-containing protein</fullName>
    </recommendedName>
</protein>
<feature type="compositionally biased region" description="Basic and acidic residues" evidence="1">
    <location>
        <begin position="478"/>
        <end position="503"/>
    </location>
</feature>
<evidence type="ECO:0000259" key="2">
    <source>
        <dbReference type="PROSITE" id="PS00028"/>
    </source>
</evidence>
<dbReference type="PANTHER" id="PTHR35391">
    <property type="entry name" value="C2H2-TYPE DOMAIN-CONTAINING PROTEIN-RELATED"/>
    <property type="match status" value="1"/>
</dbReference>
<sequence length="629" mass="71795">MDPTLAETALKVIKSFEELLRVCGQHNVRPAAGSELSSLRSDLARLKAWYADVTTHEDAKLKGYYLEYRLRSASHIRRQLLQLLDSLDGTIRDAESIVSGRTVPWEELEYEEDLIESLSEGPQTEFQQIAKEICGIVDCLLRLRVATKDPAPHDRVISSRHRKSPDELTFDIDLIRKTWVETEEFLIERVGSSVYQRREELRQRSRDRTSSMTSELWSGRQPSDAIRRHQKAAESVLLSRSGAVKPITELDPEDDPVLSHSTSYTIRSIQSDVENLFHGSISKIIECPYCNIILNFGRDSVETWMLHVLNDLQPYICVSEDCLIPAQTYVTEIRWIQHMLANHWRTYKCPLGCAGSYTDATSSANHVLQRHPGIIPKNQLHNLIALSSSPVPEMTAKTCPFCSKATESLTDFQSHVGKHLREAALFVLLGDESRLLERQPPIQQGSLGETVQKTLGRIMRSNARLRRALNPGNPFQPEPRDLEARDAHEAAAEKYGERREYETQKGYEQRMMIRWQMLWQGRGKVPGVSGKHSILDASEDQEGSEARHSSDNRAISQRKSSLFTSDHAQDTLKISSIDDGNQWSRQDQQFDEGRARRRLPRKAVEPRRRMEGYSLPLYSESIQDRPESD</sequence>
<dbReference type="SMART" id="SM00355">
    <property type="entry name" value="ZnF_C2H2"/>
    <property type="match status" value="3"/>
</dbReference>
<accession>A0A135SLQ7</accession>
<comment type="caution">
    <text evidence="3">The sequence shown here is derived from an EMBL/GenBank/DDBJ whole genome shotgun (WGS) entry which is preliminary data.</text>
</comment>
<feature type="region of interest" description="Disordered" evidence="1">
    <location>
        <begin position="526"/>
        <end position="629"/>
    </location>
</feature>
<feature type="compositionally biased region" description="Basic and acidic residues" evidence="1">
    <location>
        <begin position="602"/>
        <end position="611"/>
    </location>
</feature>
<organism evidence="3 4">
    <name type="scientific">Colletotrichum simmondsii</name>
    <dbReference type="NCBI Taxonomy" id="703756"/>
    <lineage>
        <taxon>Eukaryota</taxon>
        <taxon>Fungi</taxon>
        <taxon>Dikarya</taxon>
        <taxon>Ascomycota</taxon>
        <taxon>Pezizomycotina</taxon>
        <taxon>Sordariomycetes</taxon>
        <taxon>Hypocreomycetidae</taxon>
        <taxon>Glomerellales</taxon>
        <taxon>Glomerellaceae</taxon>
        <taxon>Colletotrichum</taxon>
        <taxon>Colletotrichum acutatum species complex</taxon>
    </lineage>
</organism>
<dbReference type="PANTHER" id="PTHR35391:SF7">
    <property type="entry name" value="C2H2-TYPE DOMAIN-CONTAINING PROTEIN"/>
    <property type="match status" value="1"/>
</dbReference>
<dbReference type="AlphaFoldDB" id="A0A135SLQ7"/>
<evidence type="ECO:0000313" key="3">
    <source>
        <dbReference type="EMBL" id="KXH36707.1"/>
    </source>
</evidence>
<dbReference type="EMBL" id="JFBX01000521">
    <property type="protein sequence ID" value="KXH36707.1"/>
    <property type="molecule type" value="Genomic_DNA"/>
</dbReference>
<dbReference type="Proteomes" id="UP000070328">
    <property type="component" value="Unassembled WGS sequence"/>
</dbReference>
<feature type="region of interest" description="Disordered" evidence="1">
    <location>
        <begin position="468"/>
        <end position="503"/>
    </location>
</feature>
<reference evidence="3 4" key="1">
    <citation type="submission" date="2014-02" db="EMBL/GenBank/DDBJ databases">
        <title>The genome sequence of Colletotrichum simmondsii CBS122122.</title>
        <authorList>
            <person name="Baroncelli R."/>
            <person name="Thon M.R."/>
        </authorList>
    </citation>
    <scope>NUCLEOTIDE SEQUENCE [LARGE SCALE GENOMIC DNA]</scope>
    <source>
        <strain evidence="3 4">CBS122122</strain>
    </source>
</reference>
<feature type="domain" description="C2H2-type" evidence="2">
    <location>
        <begin position="349"/>
        <end position="371"/>
    </location>
</feature>
<name>A0A135SLQ7_9PEZI</name>
<feature type="compositionally biased region" description="Polar residues" evidence="1">
    <location>
        <begin position="552"/>
        <end position="587"/>
    </location>
</feature>
<keyword evidence="4" id="KW-1185">Reference proteome</keyword>
<dbReference type="PROSITE" id="PS00028">
    <property type="entry name" value="ZINC_FINGER_C2H2_1"/>
    <property type="match status" value="1"/>
</dbReference>
<proteinExistence type="predicted"/>